<dbReference type="EMBL" id="ML994628">
    <property type="protein sequence ID" value="KAF2187141.1"/>
    <property type="molecule type" value="Genomic_DNA"/>
</dbReference>
<keyword evidence="12" id="KW-1185">Reference proteome</keyword>
<evidence type="ECO:0000256" key="4">
    <source>
        <dbReference type="ARBA" id="ARBA00022884"/>
    </source>
</evidence>
<evidence type="ECO:0000256" key="8">
    <source>
        <dbReference type="RuleBase" id="RU364135"/>
    </source>
</evidence>
<feature type="domain" description="RRM" evidence="10">
    <location>
        <begin position="433"/>
        <end position="523"/>
    </location>
</feature>
<sequence length="531" mass="59735">MVTFFVQTPVMARARLVTMRDRDRRRRSRSPHRSRRDYEVDTYSSSRDYREREREDTYARRERRDDRAWDRDSHRREPRRDDDRGYNRRDREFDDRRGRRDRDRDGYGGRDRKKSASPPAKVKREPTPDLTGAISIQTRQRRMTQWDIKPGGYENITAEQAKLSGMFPLPGGPRAAPMDPSRLQAFMNQPAGSASASALKPANAKQAKRLLVYNLPPSATPDSLTDFFNLQLNGLNVVSGADPCLSAQFAQDGHYALMEFKTSEDATMALALDGISMEDTDMTNGQVDRSGLLIRRPKDYIVPTNADDTEYVEGEVLSVVNDSPNKISISNIPVYLDGEQMQELLVSFGALKAFILVKDDNEQSRGIAFCEYSKDQSTAIAIEGLNGMELGDGNLKVQRASIGTTQAAGLESGVNAMTMLAGSTSNDTSEKSRVIQLMNMVTPEELMDRDAYQEIYEDIEEECSKFGNIIEIKMPRPSGPRINSGVGKIYIKYSDAESAQKAITALAGRKFSDRTVLVAFFSEELFDVNAW</sequence>
<evidence type="ECO:0000256" key="9">
    <source>
        <dbReference type="SAM" id="MobiDB-lite"/>
    </source>
</evidence>
<evidence type="ECO:0000256" key="1">
    <source>
        <dbReference type="ARBA" id="ARBA00004123"/>
    </source>
</evidence>
<gene>
    <name evidence="11" type="ORF">K469DRAFT_725711</name>
</gene>
<dbReference type="AlphaFoldDB" id="A0A6A6E5E8"/>
<feature type="compositionally biased region" description="Basic and acidic residues" evidence="9">
    <location>
        <begin position="47"/>
        <end position="110"/>
    </location>
</feature>
<dbReference type="FunFam" id="3.30.70.330:FF:000097">
    <property type="entry name" value="U2 snRNP auxiliary factor large subunit"/>
    <property type="match status" value="1"/>
</dbReference>
<feature type="domain" description="RRM" evidence="10">
    <location>
        <begin position="208"/>
        <end position="286"/>
    </location>
</feature>
<proteinExistence type="inferred from homology"/>
<feature type="region of interest" description="Disordered" evidence="9">
    <location>
        <begin position="18"/>
        <end position="143"/>
    </location>
</feature>
<dbReference type="InterPro" id="IPR000504">
    <property type="entry name" value="RRM_dom"/>
</dbReference>
<dbReference type="Pfam" id="PF00076">
    <property type="entry name" value="RRM_1"/>
    <property type="match status" value="3"/>
</dbReference>
<evidence type="ECO:0000313" key="12">
    <source>
        <dbReference type="Proteomes" id="UP000800200"/>
    </source>
</evidence>
<dbReference type="OrthoDB" id="10266058at2759"/>
<keyword evidence="2 8" id="KW-0507">mRNA processing</keyword>
<dbReference type="Gene3D" id="3.30.70.330">
    <property type="match status" value="3"/>
</dbReference>
<dbReference type="InterPro" id="IPR003954">
    <property type="entry name" value="RRM_euk-type"/>
</dbReference>
<comment type="subcellular location">
    <subcellularLocation>
        <location evidence="1 8">Nucleus</location>
    </subcellularLocation>
</comment>
<dbReference type="InterPro" id="IPR006529">
    <property type="entry name" value="U2AF_lg"/>
</dbReference>
<dbReference type="SMART" id="SM00360">
    <property type="entry name" value="RRM"/>
    <property type="match status" value="3"/>
</dbReference>
<feature type="domain" description="RRM" evidence="10">
    <location>
        <begin position="325"/>
        <end position="402"/>
    </location>
</feature>
<keyword evidence="4 7" id="KW-0694">RNA-binding</keyword>
<name>A0A6A6E5E8_9PEZI</name>
<dbReference type="GO" id="GO:0006397">
    <property type="term" value="P:mRNA processing"/>
    <property type="evidence" value="ECO:0007669"/>
    <property type="project" value="UniProtKB-KW"/>
</dbReference>
<protein>
    <recommendedName>
        <fullName evidence="8">Splicing factor U2AF subunit</fullName>
    </recommendedName>
    <alternativeName>
        <fullName evidence="8">U2 snRNP auxiliary factor large subunit</fullName>
    </alternativeName>
</protein>
<dbReference type="SMART" id="SM00361">
    <property type="entry name" value="RRM_1"/>
    <property type="match status" value="1"/>
</dbReference>
<organism evidence="11 12">
    <name type="scientific">Zopfia rhizophila CBS 207.26</name>
    <dbReference type="NCBI Taxonomy" id="1314779"/>
    <lineage>
        <taxon>Eukaryota</taxon>
        <taxon>Fungi</taxon>
        <taxon>Dikarya</taxon>
        <taxon>Ascomycota</taxon>
        <taxon>Pezizomycotina</taxon>
        <taxon>Dothideomycetes</taxon>
        <taxon>Dothideomycetes incertae sedis</taxon>
        <taxon>Zopfiaceae</taxon>
        <taxon>Zopfia</taxon>
    </lineage>
</organism>
<dbReference type="GO" id="GO:0003723">
    <property type="term" value="F:RNA binding"/>
    <property type="evidence" value="ECO:0007669"/>
    <property type="project" value="UniProtKB-UniRule"/>
</dbReference>
<evidence type="ECO:0000256" key="5">
    <source>
        <dbReference type="ARBA" id="ARBA00023187"/>
    </source>
</evidence>
<dbReference type="NCBIfam" id="TIGR01642">
    <property type="entry name" value="U2AF_lg"/>
    <property type="match status" value="1"/>
</dbReference>
<comment type="function">
    <text evidence="8">Necessary for the splicing of pre-mRNA.</text>
</comment>
<dbReference type="CDD" id="cd12232">
    <property type="entry name" value="RRM3_U2AF65"/>
    <property type="match status" value="1"/>
</dbReference>
<evidence type="ECO:0000313" key="11">
    <source>
        <dbReference type="EMBL" id="KAF2187141.1"/>
    </source>
</evidence>
<reference evidence="11" key="1">
    <citation type="journal article" date="2020" name="Stud. Mycol.">
        <title>101 Dothideomycetes genomes: a test case for predicting lifestyles and emergence of pathogens.</title>
        <authorList>
            <person name="Haridas S."/>
            <person name="Albert R."/>
            <person name="Binder M."/>
            <person name="Bloem J."/>
            <person name="Labutti K."/>
            <person name="Salamov A."/>
            <person name="Andreopoulos B."/>
            <person name="Baker S."/>
            <person name="Barry K."/>
            <person name="Bills G."/>
            <person name="Bluhm B."/>
            <person name="Cannon C."/>
            <person name="Castanera R."/>
            <person name="Culley D."/>
            <person name="Daum C."/>
            <person name="Ezra D."/>
            <person name="Gonzalez J."/>
            <person name="Henrissat B."/>
            <person name="Kuo A."/>
            <person name="Liang C."/>
            <person name="Lipzen A."/>
            <person name="Lutzoni F."/>
            <person name="Magnuson J."/>
            <person name="Mondo S."/>
            <person name="Nolan M."/>
            <person name="Ohm R."/>
            <person name="Pangilinan J."/>
            <person name="Park H.-J."/>
            <person name="Ramirez L."/>
            <person name="Alfaro M."/>
            <person name="Sun H."/>
            <person name="Tritt A."/>
            <person name="Yoshinaga Y."/>
            <person name="Zwiers L.-H."/>
            <person name="Turgeon B."/>
            <person name="Goodwin S."/>
            <person name="Spatafora J."/>
            <person name="Crous P."/>
            <person name="Grigoriev I."/>
        </authorList>
    </citation>
    <scope>NUCLEOTIDE SEQUENCE</scope>
    <source>
        <strain evidence="11">CBS 207.26</strain>
    </source>
</reference>
<dbReference type="Proteomes" id="UP000800200">
    <property type="component" value="Unassembled WGS sequence"/>
</dbReference>
<dbReference type="GO" id="GO:0005634">
    <property type="term" value="C:nucleus"/>
    <property type="evidence" value="ECO:0007669"/>
    <property type="project" value="UniProtKB-SubCell"/>
</dbReference>
<evidence type="ECO:0000259" key="10">
    <source>
        <dbReference type="PROSITE" id="PS50102"/>
    </source>
</evidence>
<dbReference type="InterPro" id="IPR012677">
    <property type="entry name" value="Nucleotide-bd_a/b_plait_sf"/>
</dbReference>
<evidence type="ECO:0000256" key="7">
    <source>
        <dbReference type="PROSITE-ProRule" id="PRU00176"/>
    </source>
</evidence>
<keyword evidence="6 8" id="KW-0539">Nucleus</keyword>
<dbReference type="PANTHER" id="PTHR23139">
    <property type="entry name" value="RNA-BINDING PROTEIN"/>
    <property type="match status" value="1"/>
</dbReference>
<comment type="similarity">
    <text evidence="8">Belongs to the splicing factor SR family.</text>
</comment>
<evidence type="ECO:0000256" key="6">
    <source>
        <dbReference type="ARBA" id="ARBA00023242"/>
    </source>
</evidence>
<evidence type="ECO:0000256" key="2">
    <source>
        <dbReference type="ARBA" id="ARBA00022664"/>
    </source>
</evidence>
<feature type="compositionally biased region" description="Basic residues" evidence="9">
    <location>
        <begin position="23"/>
        <end position="35"/>
    </location>
</feature>
<dbReference type="InterPro" id="IPR035979">
    <property type="entry name" value="RBD_domain_sf"/>
</dbReference>
<keyword evidence="5 8" id="KW-0508">mRNA splicing</keyword>
<dbReference type="PROSITE" id="PS50102">
    <property type="entry name" value="RRM"/>
    <property type="match status" value="3"/>
</dbReference>
<accession>A0A6A6E5E8</accession>
<dbReference type="SUPFAM" id="SSF54928">
    <property type="entry name" value="RNA-binding domain, RBD"/>
    <property type="match status" value="2"/>
</dbReference>
<evidence type="ECO:0000256" key="3">
    <source>
        <dbReference type="ARBA" id="ARBA00022737"/>
    </source>
</evidence>
<dbReference type="CDD" id="cd12231">
    <property type="entry name" value="RRM2_U2AF65"/>
    <property type="match status" value="1"/>
</dbReference>
<dbReference type="GO" id="GO:0008380">
    <property type="term" value="P:RNA splicing"/>
    <property type="evidence" value="ECO:0007669"/>
    <property type="project" value="UniProtKB-KW"/>
</dbReference>
<keyword evidence="3" id="KW-0677">Repeat</keyword>